<dbReference type="InParanoid" id="A0A1E7EPC9"/>
<name>A0A1E7EPC9_9STRA</name>
<organism evidence="1 2">
    <name type="scientific">Fragilariopsis cylindrus CCMP1102</name>
    <dbReference type="NCBI Taxonomy" id="635003"/>
    <lineage>
        <taxon>Eukaryota</taxon>
        <taxon>Sar</taxon>
        <taxon>Stramenopiles</taxon>
        <taxon>Ochrophyta</taxon>
        <taxon>Bacillariophyta</taxon>
        <taxon>Bacillariophyceae</taxon>
        <taxon>Bacillariophycidae</taxon>
        <taxon>Bacillariales</taxon>
        <taxon>Bacillariaceae</taxon>
        <taxon>Fragilariopsis</taxon>
    </lineage>
</organism>
<keyword evidence="2" id="KW-1185">Reference proteome</keyword>
<dbReference type="AlphaFoldDB" id="A0A1E7EPC9"/>
<gene>
    <name evidence="1" type="ORF">FRACYDRAFT_271900</name>
</gene>
<proteinExistence type="predicted"/>
<dbReference type="Proteomes" id="UP000095751">
    <property type="component" value="Unassembled WGS sequence"/>
</dbReference>
<evidence type="ECO:0000313" key="1">
    <source>
        <dbReference type="EMBL" id="OEU07646.1"/>
    </source>
</evidence>
<evidence type="ECO:0000313" key="2">
    <source>
        <dbReference type="Proteomes" id="UP000095751"/>
    </source>
</evidence>
<protein>
    <submittedName>
        <fullName evidence="1">Uncharacterized protein</fullName>
    </submittedName>
</protein>
<dbReference type="EMBL" id="KV784384">
    <property type="protein sequence ID" value="OEU07646.1"/>
    <property type="molecule type" value="Genomic_DNA"/>
</dbReference>
<dbReference type="KEGG" id="fcy:FRACYDRAFT_271900"/>
<accession>A0A1E7EPC9</accession>
<sequence>MPYKLIIHEAQKRNWITGFPKDYKRIEKFINTTIIPIQNISPTSTSKGGGKNPIVYTWEDLQEYHKLIMINNNTTGSNKNKNKNKTMNKLGQFLPLVCPSKDKLEEFLKKSLSFEEQIMPKSFILSEVGEKKHSIDFWNLADSGAYCYIDIPKLFDGGNGNVNIQTWDQFLDERMTITSW</sequence>
<reference evidence="1 2" key="1">
    <citation type="submission" date="2016-09" db="EMBL/GenBank/DDBJ databases">
        <title>Extensive genetic diversity and differential bi-allelic expression allows diatom success in the polar Southern Ocean.</title>
        <authorList>
            <consortium name="DOE Joint Genome Institute"/>
            <person name="Mock T."/>
            <person name="Otillar R.P."/>
            <person name="Strauss J."/>
            <person name="Dupont C."/>
            <person name="Frickenhaus S."/>
            <person name="Maumus F."/>
            <person name="Mcmullan M."/>
            <person name="Sanges R."/>
            <person name="Schmutz J."/>
            <person name="Toseland A."/>
            <person name="Valas R."/>
            <person name="Veluchamy A."/>
            <person name="Ward B.J."/>
            <person name="Allen A."/>
            <person name="Barry K."/>
            <person name="Falciatore A."/>
            <person name="Ferrante M."/>
            <person name="Fortunato A.E."/>
            <person name="Gloeckner G."/>
            <person name="Gruber A."/>
            <person name="Hipkin R."/>
            <person name="Janech M."/>
            <person name="Kroth P."/>
            <person name="Leese F."/>
            <person name="Lindquist E."/>
            <person name="Lyon B.R."/>
            <person name="Martin J."/>
            <person name="Mayer C."/>
            <person name="Parker M."/>
            <person name="Quesneville H."/>
            <person name="Raymond J."/>
            <person name="Uhlig C."/>
            <person name="Valentin K.U."/>
            <person name="Worden A.Z."/>
            <person name="Armbrust E.V."/>
            <person name="Bowler C."/>
            <person name="Green B."/>
            <person name="Moulton V."/>
            <person name="Van Oosterhout C."/>
            <person name="Grigoriev I."/>
        </authorList>
    </citation>
    <scope>NUCLEOTIDE SEQUENCE [LARGE SCALE GENOMIC DNA]</scope>
    <source>
        <strain evidence="1 2">CCMP1102</strain>
    </source>
</reference>
<dbReference type="OrthoDB" id="56375at2759"/>